<protein>
    <submittedName>
        <fullName evidence="1">Uncharacterized protein</fullName>
    </submittedName>
</protein>
<dbReference type="EMBL" id="GBRH01268548">
    <property type="protein sequence ID" value="JAD29347.1"/>
    <property type="molecule type" value="Transcribed_RNA"/>
</dbReference>
<proteinExistence type="predicted"/>
<dbReference type="AlphaFoldDB" id="A0A0A8Z3B6"/>
<name>A0A0A8Z3B6_ARUDO</name>
<accession>A0A0A8Z3B6</accession>
<reference evidence="1" key="1">
    <citation type="submission" date="2014-09" db="EMBL/GenBank/DDBJ databases">
        <authorList>
            <person name="Magalhaes I.L.F."/>
            <person name="Oliveira U."/>
            <person name="Santos F.R."/>
            <person name="Vidigal T.H.D.A."/>
            <person name="Brescovit A.D."/>
            <person name="Santos A.J."/>
        </authorList>
    </citation>
    <scope>NUCLEOTIDE SEQUENCE</scope>
    <source>
        <tissue evidence="1">Shoot tissue taken approximately 20 cm above the soil surface</tissue>
    </source>
</reference>
<reference evidence="1" key="2">
    <citation type="journal article" date="2015" name="Data Brief">
        <title>Shoot transcriptome of the giant reed, Arundo donax.</title>
        <authorList>
            <person name="Barrero R.A."/>
            <person name="Guerrero F.D."/>
            <person name="Moolhuijzen P."/>
            <person name="Goolsby J.A."/>
            <person name="Tidwell J."/>
            <person name="Bellgard S.E."/>
            <person name="Bellgard M.I."/>
        </authorList>
    </citation>
    <scope>NUCLEOTIDE SEQUENCE</scope>
    <source>
        <tissue evidence="1">Shoot tissue taken approximately 20 cm above the soil surface</tissue>
    </source>
</reference>
<organism evidence="1">
    <name type="scientific">Arundo donax</name>
    <name type="common">Giant reed</name>
    <name type="synonym">Donax arundinaceus</name>
    <dbReference type="NCBI Taxonomy" id="35708"/>
    <lineage>
        <taxon>Eukaryota</taxon>
        <taxon>Viridiplantae</taxon>
        <taxon>Streptophyta</taxon>
        <taxon>Embryophyta</taxon>
        <taxon>Tracheophyta</taxon>
        <taxon>Spermatophyta</taxon>
        <taxon>Magnoliopsida</taxon>
        <taxon>Liliopsida</taxon>
        <taxon>Poales</taxon>
        <taxon>Poaceae</taxon>
        <taxon>PACMAD clade</taxon>
        <taxon>Arundinoideae</taxon>
        <taxon>Arundineae</taxon>
        <taxon>Arundo</taxon>
    </lineage>
</organism>
<evidence type="ECO:0000313" key="1">
    <source>
        <dbReference type="EMBL" id="JAD29347.1"/>
    </source>
</evidence>
<sequence>MLPLLEFARRDCGRRRWERRRRRGIICGLFPR</sequence>